<dbReference type="SUPFAM" id="SSF56112">
    <property type="entry name" value="Protein kinase-like (PK-like)"/>
    <property type="match status" value="1"/>
</dbReference>
<keyword evidence="2" id="KW-0723">Serine/threonine-protein kinase</keyword>
<dbReference type="HOGENOM" id="CLU_336949_0_0_1"/>
<feature type="domain" description="PH" evidence="10">
    <location>
        <begin position="111"/>
        <end position="217"/>
    </location>
</feature>
<dbReference type="InterPro" id="IPR011993">
    <property type="entry name" value="PH-like_dom_sf"/>
</dbReference>
<dbReference type="Gene3D" id="2.30.29.30">
    <property type="entry name" value="Pleckstrin-homology domain (PH domain)/Phosphotyrosine-binding domain (PTB)"/>
    <property type="match status" value="1"/>
</dbReference>
<evidence type="ECO:0000259" key="10">
    <source>
        <dbReference type="PROSITE" id="PS50003"/>
    </source>
</evidence>
<dbReference type="Pfam" id="PF00169">
    <property type="entry name" value="PH"/>
    <property type="match status" value="1"/>
</dbReference>
<gene>
    <name evidence="13" type="primary">AlNc14C100G6010</name>
    <name evidence="13" type="ORF">ALNC14_068090</name>
</gene>
<evidence type="ECO:0000256" key="3">
    <source>
        <dbReference type="ARBA" id="ARBA00022553"/>
    </source>
</evidence>
<dbReference type="AlphaFoldDB" id="F0WHE7"/>
<dbReference type="InterPro" id="IPR017441">
    <property type="entry name" value="Protein_kinase_ATP_BS"/>
</dbReference>
<evidence type="ECO:0000259" key="11">
    <source>
        <dbReference type="PROSITE" id="PS50011"/>
    </source>
</evidence>
<dbReference type="SMART" id="SM00220">
    <property type="entry name" value="S_TKc"/>
    <property type="match status" value="1"/>
</dbReference>
<evidence type="ECO:0000256" key="5">
    <source>
        <dbReference type="ARBA" id="ARBA00022741"/>
    </source>
</evidence>
<feature type="compositionally biased region" description="Low complexity" evidence="9">
    <location>
        <begin position="869"/>
        <end position="887"/>
    </location>
</feature>
<dbReference type="PROSITE" id="PS00108">
    <property type="entry name" value="PROTEIN_KINASE_ST"/>
    <property type="match status" value="1"/>
</dbReference>
<keyword evidence="7 8" id="KW-0067">ATP-binding</keyword>
<evidence type="ECO:0000256" key="7">
    <source>
        <dbReference type="ARBA" id="ARBA00022840"/>
    </source>
</evidence>
<dbReference type="InterPro" id="IPR000961">
    <property type="entry name" value="AGC-kinase_C"/>
</dbReference>
<keyword evidence="5 8" id="KW-0547">Nucleotide-binding</keyword>
<feature type="region of interest" description="Disordered" evidence="9">
    <location>
        <begin position="854"/>
        <end position="887"/>
    </location>
</feature>
<feature type="compositionally biased region" description="Basic and acidic residues" evidence="9">
    <location>
        <begin position="82"/>
        <end position="92"/>
    </location>
</feature>
<feature type="binding site" evidence="8">
    <location>
        <position position="495"/>
    </location>
    <ligand>
        <name>ATP</name>
        <dbReference type="ChEBI" id="CHEBI:30616"/>
    </ligand>
</feature>
<evidence type="ECO:0000256" key="6">
    <source>
        <dbReference type="ARBA" id="ARBA00022777"/>
    </source>
</evidence>
<dbReference type="PROSITE" id="PS00107">
    <property type="entry name" value="PROTEIN_KINASE_ATP"/>
    <property type="match status" value="1"/>
</dbReference>
<dbReference type="GO" id="GO:0004674">
    <property type="term" value="F:protein serine/threonine kinase activity"/>
    <property type="evidence" value="ECO:0007669"/>
    <property type="project" value="UniProtKB-KW"/>
</dbReference>
<dbReference type="Gene3D" id="1.10.510.10">
    <property type="entry name" value="Transferase(Phosphotransferase) domain 1"/>
    <property type="match status" value="1"/>
</dbReference>
<dbReference type="PROSITE" id="PS51285">
    <property type="entry name" value="AGC_KINASE_CTER"/>
    <property type="match status" value="1"/>
</dbReference>
<keyword evidence="3" id="KW-0597">Phosphoprotein</keyword>
<dbReference type="EMBL" id="FR824145">
    <property type="protein sequence ID" value="CCA20666.1"/>
    <property type="molecule type" value="Genomic_DNA"/>
</dbReference>
<reference evidence="13" key="1">
    <citation type="journal article" date="2011" name="PLoS Biol.">
        <title>Gene gain and loss during evolution of obligate parasitism in the white rust pathogen of Arabidopsis thaliana.</title>
        <authorList>
            <person name="Kemen E."/>
            <person name="Gardiner A."/>
            <person name="Schultz-Larsen T."/>
            <person name="Kemen A.C."/>
            <person name="Balmuth A.L."/>
            <person name="Robert-Seilaniantz A."/>
            <person name="Bailey K."/>
            <person name="Holub E."/>
            <person name="Studholme D.J."/>
            <person name="Maclean D."/>
            <person name="Jones J.D."/>
        </authorList>
    </citation>
    <scope>NUCLEOTIDE SEQUENCE</scope>
</reference>
<keyword evidence="6 13" id="KW-0418">Kinase</keyword>
<dbReference type="InterPro" id="IPR045270">
    <property type="entry name" value="STKc_AGC"/>
</dbReference>
<evidence type="ECO:0000259" key="12">
    <source>
        <dbReference type="PROSITE" id="PS51285"/>
    </source>
</evidence>
<evidence type="ECO:0000256" key="2">
    <source>
        <dbReference type="ARBA" id="ARBA00022527"/>
    </source>
</evidence>
<dbReference type="SMART" id="SM00233">
    <property type="entry name" value="PH"/>
    <property type="match status" value="1"/>
</dbReference>
<dbReference type="PANTHER" id="PTHR24351">
    <property type="entry name" value="RIBOSOMAL PROTEIN S6 KINASE"/>
    <property type="match status" value="1"/>
</dbReference>
<accession>F0WHE7</accession>
<feature type="region of interest" description="Disordered" evidence="9">
    <location>
        <begin position="773"/>
        <end position="792"/>
    </location>
</feature>
<dbReference type="CDD" id="cd00821">
    <property type="entry name" value="PH"/>
    <property type="match status" value="1"/>
</dbReference>
<evidence type="ECO:0000256" key="1">
    <source>
        <dbReference type="ARBA" id="ARBA00006935"/>
    </source>
</evidence>
<dbReference type="PROSITE" id="PS50011">
    <property type="entry name" value="PROTEIN_KINASE_DOM"/>
    <property type="match status" value="1"/>
</dbReference>
<evidence type="ECO:0000313" key="13">
    <source>
        <dbReference type="EMBL" id="CCA20666.1"/>
    </source>
</evidence>
<comment type="similarity">
    <text evidence="1">Belongs to the protein kinase superfamily. AGC Ser/Thr protein kinase family. RAC subfamily.</text>
</comment>
<dbReference type="InterPro" id="IPR001849">
    <property type="entry name" value="PH_domain"/>
</dbReference>
<proteinExistence type="inferred from homology"/>
<dbReference type="GO" id="GO:0005524">
    <property type="term" value="F:ATP binding"/>
    <property type="evidence" value="ECO:0007669"/>
    <property type="project" value="UniProtKB-UniRule"/>
</dbReference>
<dbReference type="SUPFAM" id="SSF50729">
    <property type="entry name" value="PH domain-like"/>
    <property type="match status" value="1"/>
</dbReference>
<dbReference type="InterPro" id="IPR011009">
    <property type="entry name" value="Kinase-like_dom_sf"/>
</dbReference>
<dbReference type="Gene3D" id="3.30.200.20">
    <property type="entry name" value="Phosphorylase Kinase, domain 1"/>
    <property type="match status" value="1"/>
</dbReference>
<evidence type="ECO:0000256" key="8">
    <source>
        <dbReference type="PROSITE-ProRule" id="PRU10141"/>
    </source>
</evidence>
<evidence type="ECO:0000256" key="9">
    <source>
        <dbReference type="SAM" id="MobiDB-lite"/>
    </source>
</evidence>
<sequence>MAHIMDARMMMNVRSVHSSSFVSTEGSDDSPKRTDDFDGARSTDREPKKRPSSRNAIQVEKPDFEAANCNGSRRCRRSSRRSGHEKVPLKETKANLSTPNLIDLKSMSAEVIEWEGYLYRQRKLVKSWTPRYATLKNGTVTFYKSKAHAIAKSPVRGKWDIREVSNSVPSTGFGGLKLQPETNGFTLLATDDTTLHLIASSCLEKTMWVHHIKLALTRVYLNRKIARSKRGDHTVRRAMSGDDRENFSMMDTTVDTADLGTPKCSKCGATTEDKDPMCTSLSDRYLIKMINLLTLVSVDEISEHLPSAFRQLSKDVELLFDIETTEVKHPSCIFKGVYYGREGFAHFISLYQSKYVLTRDMHAKPSHKTDKNGEFHSYVLPDQRLINNTSGSKTGGNIILQLTFTPARRINRVVFAFRRMQTSPSRRRPNVRSVSANPMVLAEHPPCFHQAYLSKRSLALTFSDFDVVGVLGQGGFGTVILVRLHHSPEELFAIKIIDKHSGAETALKERRILNGVHHPFLVCLRFAFQTQTKLYLGMDYYKGGNLYLHMHSSHTGDPNLITGSGSRFSVERARFYAAELAIALFYLHSCGIIYRDLKPDNVMLDKTGHIRLVDFGLSKQLQYENDHYTPTGTLAGSPAYIAPEQLSTQKPRYGMEADWWSYGILLYEMLTGRTPFADNNISTMYRKIQSAEIVYDSQPKMDALAVDLLQKLLVREPTQRIKFAEIKAHPFFAPIDWERLEMKDIVAPFVPSAKQLMDNVHAHFRNMNVGGTLADRNQHAGRSKPNNAGPYPKKAIGANDFCHFDEFSFSYDTERDSAMSVNMADNGWLIDQLRHGAELRGILQSNMDDADIACVSGNGSNTSGEDSPRNNSRSSDSINSSDGSSSS</sequence>
<feature type="domain" description="AGC-kinase C-terminal" evidence="12">
    <location>
        <begin position="733"/>
        <end position="819"/>
    </location>
</feature>
<organism evidence="13">
    <name type="scientific">Albugo laibachii Nc14</name>
    <dbReference type="NCBI Taxonomy" id="890382"/>
    <lineage>
        <taxon>Eukaryota</taxon>
        <taxon>Sar</taxon>
        <taxon>Stramenopiles</taxon>
        <taxon>Oomycota</taxon>
        <taxon>Peronosporomycetes</taxon>
        <taxon>Albuginales</taxon>
        <taxon>Albuginaceae</taxon>
        <taxon>Albugo</taxon>
    </lineage>
</organism>
<keyword evidence="4" id="KW-0808">Transferase</keyword>
<reference evidence="13" key="2">
    <citation type="submission" date="2011-02" db="EMBL/GenBank/DDBJ databases">
        <authorList>
            <person name="MacLean D."/>
        </authorList>
    </citation>
    <scope>NUCLEOTIDE SEQUENCE</scope>
</reference>
<protein>
    <submittedName>
        <fullName evidence="13">Protein kinase putative</fullName>
    </submittedName>
</protein>
<dbReference type="InterPro" id="IPR000719">
    <property type="entry name" value="Prot_kinase_dom"/>
</dbReference>
<dbReference type="InterPro" id="IPR008271">
    <property type="entry name" value="Ser/Thr_kinase_AS"/>
</dbReference>
<feature type="region of interest" description="Disordered" evidence="9">
    <location>
        <begin position="20"/>
        <end position="92"/>
    </location>
</feature>
<dbReference type="PROSITE" id="PS50003">
    <property type="entry name" value="PH_DOMAIN"/>
    <property type="match status" value="1"/>
</dbReference>
<dbReference type="CDD" id="cd05123">
    <property type="entry name" value="STKc_AGC"/>
    <property type="match status" value="1"/>
</dbReference>
<feature type="domain" description="Protein kinase" evidence="11">
    <location>
        <begin position="465"/>
        <end position="732"/>
    </location>
</feature>
<feature type="compositionally biased region" description="Basic and acidic residues" evidence="9">
    <location>
        <begin position="29"/>
        <end position="49"/>
    </location>
</feature>
<evidence type="ECO:0000256" key="4">
    <source>
        <dbReference type="ARBA" id="ARBA00022679"/>
    </source>
</evidence>
<name>F0WHE7_9STRA</name>
<dbReference type="FunFam" id="1.10.510.10:FF:000048">
    <property type="entry name" value="Protein kinase C"/>
    <property type="match status" value="1"/>
</dbReference>
<dbReference type="Pfam" id="PF00069">
    <property type="entry name" value="Pkinase"/>
    <property type="match status" value="1"/>
</dbReference>